<dbReference type="GO" id="GO:0031418">
    <property type="term" value="F:L-ascorbic acid binding"/>
    <property type="evidence" value="ECO:0007669"/>
    <property type="project" value="UniProtKB-KW"/>
</dbReference>
<comment type="cofactor">
    <cofactor evidence="1">
        <name>L-ascorbate</name>
        <dbReference type="ChEBI" id="CHEBI:38290"/>
    </cofactor>
</comment>
<dbReference type="Proteomes" id="UP000502533">
    <property type="component" value="Chromosome"/>
</dbReference>
<evidence type="ECO:0000256" key="3">
    <source>
        <dbReference type="ARBA" id="ARBA00022896"/>
    </source>
</evidence>
<protein>
    <submittedName>
        <fullName evidence="7">2OG-Fe(II) oxygenase</fullName>
    </submittedName>
</protein>
<dbReference type="InterPro" id="IPR036249">
    <property type="entry name" value="Thioredoxin-like_sf"/>
</dbReference>
<evidence type="ECO:0000313" key="7">
    <source>
        <dbReference type="EMBL" id="QIP35379.1"/>
    </source>
</evidence>
<dbReference type="InterPro" id="IPR005123">
    <property type="entry name" value="Oxoglu/Fe-dep_dioxygenase_dom"/>
</dbReference>
<dbReference type="KEGG" id="kre:GWK63_07810"/>
<reference evidence="7 8" key="1">
    <citation type="submission" date="2020-03" db="EMBL/GenBank/DDBJ databases">
        <title>Isolation of cellulose-producing strains, genome characterization and application of the synthesized cellulose films as an economical and sustainable material for piezoelectric sensor construction.</title>
        <authorList>
            <person name="Mangayil R.K."/>
        </authorList>
    </citation>
    <scope>NUCLEOTIDE SEQUENCE [LARGE SCALE GENOMIC DNA]</scope>
    <source>
        <strain evidence="7 8">ENS 9a1a</strain>
    </source>
</reference>
<dbReference type="SMART" id="SM00702">
    <property type="entry name" value="P4Hc"/>
    <property type="match status" value="1"/>
</dbReference>
<dbReference type="PROSITE" id="PS51471">
    <property type="entry name" value="FE2OG_OXY"/>
    <property type="match status" value="1"/>
</dbReference>
<sequence length="364" mass="40290">MSASPSILVGDPAPWFVQKGSDAHGDYHFDKAAGRYSVLFFFHSGAQADVASSLSRLAAQDGRIDSIHTLFFGITNDPRDVGRLDALSSNAGIRFFWDTDRKVSSLYGFGPDTRPFWLLVDPLLRVRAVFPHTPQVVDEILAILAAIPAMMMRETSGPVPALVLSDVFEPEFCDRLMRYYTEKGSRPSGIFMENAPGRSVPVLDSQFKRRRDCPIEDAHLIDQVQLRITRRIVPEIRKVFQFNATRLERLIIACYAAHERGRFGPHRDDTLTAAAHRRFAVSINLNDAFAGGQVTFPEFSPRGLAPPAGGALVFSCGLMHRVDPVTQGQRFACLTFLYDEAAARIRQANWQAARARHGAAGSSG</sequence>
<evidence type="ECO:0000256" key="4">
    <source>
        <dbReference type="ARBA" id="ARBA00022964"/>
    </source>
</evidence>
<gene>
    <name evidence="7" type="ORF">GWK63_07810</name>
</gene>
<keyword evidence="2" id="KW-0479">Metal-binding</keyword>
<evidence type="ECO:0000256" key="1">
    <source>
        <dbReference type="ARBA" id="ARBA00001961"/>
    </source>
</evidence>
<dbReference type="SUPFAM" id="SSF51197">
    <property type="entry name" value="Clavaminate synthase-like"/>
    <property type="match status" value="1"/>
</dbReference>
<keyword evidence="3" id="KW-0847">Vitamin C</keyword>
<dbReference type="EMBL" id="CP050139">
    <property type="protein sequence ID" value="QIP35379.1"/>
    <property type="molecule type" value="Genomic_DNA"/>
</dbReference>
<dbReference type="Gene3D" id="2.60.120.620">
    <property type="entry name" value="q2cbj1_9rhob like domain"/>
    <property type="match status" value="1"/>
</dbReference>
<evidence type="ECO:0000313" key="8">
    <source>
        <dbReference type="Proteomes" id="UP000502533"/>
    </source>
</evidence>
<dbReference type="SUPFAM" id="SSF52833">
    <property type="entry name" value="Thioredoxin-like"/>
    <property type="match status" value="1"/>
</dbReference>
<evidence type="ECO:0000256" key="6">
    <source>
        <dbReference type="ARBA" id="ARBA00023004"/>
    </source>
</evidence>
<dbReference type="AlphaFoldDB" id="A0A181CAJ2"/>
<evidence type="ECO:0000256" key="5">
    <source>
        <dbReference type="ARBA" id="ARBA00023002"/>
    </source>
</evidence>
<accession>A0A181CAJ2</accession>
<keyword evidence="5" id="KW-0560">Oxidoreductase</keyword>
<dbReference type="GO" id="GO:0051213">
    <property type="term" value="F:dioxygenase activity"/>
    <property type="evidence" value="ECO:0007669"/>
    <property type="project" value="UniProtKB-KW"/>
</dbReference>
<keyword evidence="8" id="KW-1185">Reference proteome</keyword>
<keyword evidence="4" id="KW-0223">Dioxygenase</keyword>
<organism evidence="7 8">
    <name type="scientific">Komagataeibacter rhaeticus</name>
    <dbReference type="NCBI Taxonomy" id="215221"/>
    <lineage>
        <taxon>Bacteria</taxon>
        <taxon>Pseudomonadati</taxon>
        <taxon>Pseudomonadota</taxon>
        <taxon>Alphaproteobacteria</taxon>
        <taxon>Acetobacterales</taxon>
        <taxon>Acetobacteraceae</taxon>
        <taxon>Komagataeibacter</taxon>
    </lineage>
</organism>
<dbReference type="InterPro" id="IPR006620">
    <property type="entry name" value="Pro_4_hyd_alph"/>
</dbReference>
<evidence type="ECO:0000256" key="2">
    <source>
        <dbReference type="ARBA" id="ARBA00022723"/>
    </source>
</evidence>
<dbReference type="Gene3D" id="3.40.30.10">
    <property type="entry name" value="Glutaredoxin"/>
    <property type="match status" value="1"/>
</dbReference>
<proteinExistence type="predicted"/>
<keyword evidence="6" id="KW-0408">Iron</keyword>
<dbReference type="GO" id="GO:0005506">
    <property type="term" value="F:iron ion binding"/>
    <property type="evidence" value="ECO:0007669"/>
    <property type="project" value="InterPro"/>
</dbReference>
<name>A0A181CAJ2_9PROT</name>
<dbReference type="GO" id="GO:0016705">
    <property type="term" value="F:oxidoreductase activity, acting on paired donors, with incorporation or reduction of molecular oxygen"/>
    <property type="evidence" value="ECO:0007669"/>
    <property type="project" value="InterPro"/>
</dbReference>